<dbReference type="Proteomes" id="UP000194360">
    <property type="component" value="Unassembled WGS sequence"/>
</dbReference>
<sequence>MTMDATQGPAGVWELRIGVFCTTEQAEQLTEKIQLMLCPDPMHRPPCPIPWSSAHWQLDDQEAAENYPELIEQARIEQPPGGPVPAPGE</sequence>
<keyword evidence="2" id="KW-1185">Reference proteome</keyword>
<evidence type="ECO:0000313" key="1">
    <source>
        <dbReference type="EMBL" id="OSY42714.1"/>
    </source>
</evidence>
<dbReference type="RefSeq" id="WP_197719977.1">
    <property type="nucleotide sequence ID" value="NZ_AP018920.1"/>
</dbReference>
<dbReference type="EMBL" id="MIGB01000004">
    <property type="protein sequence ID" value="OSY42714.1"/>
    <property type="molecule type" value="Genomic_DNA"/>
</dbReference>
<comment type="caution">
    <text evidence="1">The sequence shown here is derived from an EMBL/GenBank/DDBJ whole genome shotgun (WGS) entry which is preliminary data.</text>
</comment>
<proteinExistence type="predicted"/>
<gene>
    <name evidence="1" type="ORF">BG845_00955</name>
</gene>
<organism evidence="1 2">
    <name type="scientific">Pseudonocardia autotrophica</name>
    <name type="common">Amycolata autotrophica</name>
    <name type="synonym">Nocardia autotrophica</name>
    <dbReference type="NCBI Taxonomy" id="2074"/>
    <lineage>
        <taxon>Bacteria</taxon>
        <taxon>Bacillati</taxon>
        <taxon>Actinomycetota</taxon>
        <taxon>Actinomycetes</taxon>
        <taxon>Pseudonocardiales</taxon>
        <taxon>Pseudonocardiaceae</taxon>
        <taxon>Pseudonocardia</taxon>
    </lineage>
</organism>
<evidence type="ECO:0000313" key="2">
    <source>
        <dbReference type="Proteomes" id="UP000194360"/>
    </source>
</evidence>
<evidence type="ECO:0008006" key="3">
    <source>
        <dbReference type="Google" id="ProtNLM"/>
    </source>
</evidence>
<dbReference type="AlphaFoldDB" id="A0A1Y2N5H0"/>
<protein>
    <recommendedName>
        <fullName evidence="3">SPOR domain-containing protein</fullName>
    </recommendedName>
</protein>
<reference evidence="1 2" key="1">
    <citation type="submission" date="2016-09" db="EMBL/GenBank/DDBJ databases">
        <title>Pseudonocardia autotrophica DSM535, a candidate organism with high potential of specific P450 cytochromes.</title>
        <authorList>
            <person name="Grumaz C."/>
            <person name="Vainshtein Y."/>
            <person name="Kirstahler P."/>
            <person name="Sohn K."/>
        </authorList>
    </citation>
    <scope>NUCLEOTIDE SEQUENCE [LARGE SCALE GENOMIC DNA]</scope>
    <source>
        <strain evidence="1 2">DSM 535</strain>
    </source>
</reference>
<name>A0A1Y2N5H0_PSEAH</name>
<accession>A0A1Y2N5H0</accession>